<name>A0AAU7E0T5_9MICO</name>
<proteinExistence type="predicted"/>
<evidence type="ECO:0000313" key="1">
    <source>
        <dbReference type="EMBL" id="XBH23175.1"/>
    </source>
</evidence>
<organism evidence="1">
    <name type="scientific">Jonesiaceae bacterium BS-20</name>
    <dbReference type="NCBI Taxonomy" id="3120821"/>
    <lineage>
        <taxon>Bacteria</taxon>
        <taxon>Bacillati</taxon>
        <taxon>Actinomycetota</taxon>
        <taxon>Actinomycetes</taxon>
        <taxon>Micrococcales</taxon>
        <taxon>Jonesiaceae</taxon>
    </lineage>
</organism>
<sequence>MPAPLLTTNYDTLVSSRTRSPVGIEEVQRFQQIFTRPRGDVGHLHGIWTDSNSIIFSNKDYQSTLDNGTSQTLLKALLFQKSLVFVGFGAGLSDPNFSQLLGWYAEHFPNPAFPSFRLCLDSEVEALTQETPTLIAHPYGSNYSDLTNFLKFLSTQFLDHQEITARRISPSYLTVRNSIEHELINDSILMDRLDRDENLAFADVICPPVLLPVPHDEYVRAQRSRKDEDRVNRVDHSALVSGAEVLVVVGDESAGLTTAVKWIMLRASENLDETFPLYISYKSAQSRGLQAQVRASALQSGLIERRLDSLPPHVLAVDDFSPFSIDRAHSDSQFLTETDAIVIVIGCRPRAEERITQLFRDAGKTTETVYLGKLASEDIEQYAKLAHRGNYRTLSKLARETLETENLPRMLNSACWNSYSG</sequence>
<dbReference type="Pfam" id="PF13289">
    <property type="entry name" value="SIR2_2"/>
    <property type="match status" value="1"/>
</dbReference>
<gene>
    <name evidence="1" type="ORF">V5R04_06940</name>
</gene>
<dbReference type="AlphaFoldDB" id="A0AAU7E0T5"/>
<accession>A0AAU7E0T5</accession>
<protein>
    <submittedName>
        <fullName evidence="1">SIR2 family protein</fullName>
    </submittedName>
</protein>
<dbReference type="EMBL" id="CP146203">
    <property type="protein sequence ID" value="XBH23175.1"/>
    <property type="molecule type" value="Genomic_DNA"/>
</dbReference>
<reference evidence="1" key="1">
    <citation type="submission" date="2024-02" db="EMBL/GenBank/DDBJ databases">
        <title>Tomenella chthoni gen. nov. sp. nov., a member of the family Jonesiaceae isolated from bat guano.</title>
        <authorList>
            <person name="Miller S.L."/>
            <person name="King J."/>
            <person name="Sankaranarayanan K."/>
            <person name="Lawson P.A."/>
        </authorList>
    </citation>
    <scope>NUCLEOTIDE SEQUENCE</scope>
    <source>
        <strain evidence="1">BS-20</strain>
    </source>
</reference>